<evidence type="ECO:0000259" key="1">
    <source>
        <dbReference type="PROSITE" id="PS00028"/>
    </source>
</evidence>
<dbReference type="Pfam" id="PF12013">
    <property type="entry name" value="OrsD"/>
    <property type="match status" value="1"/>
</dbReference>
<dbReference type="EMBL" id="HACM01006259">
    <property type="protein sequence ID" value="CRZ06701.1"/>
    <property type="molecule type" value="Transcribed_RNA"/>
</dbReference>
<organism evidence="2">
    <name type="scientific">Spongospora subterranea</name>
    <dbReference type="NCBI Taxonomy" id="70186"/>
    <lineage>
        <taxon>Eukaryota</taxon>
        <taxon>Sar</taxon>
        <taxon>Rhizaria</taxon>
        <taxon>Endomyxa</taxon>
        <taxon>Phytomyxea</taxon>
        <taxon>Plasmodiophorida</taxon>
        <taxon>Plasmodiophoridae</taxon>
        <taxon>Spongospora</taxon>
    </lineage>
</organism>
<dbReference type="AlphaFoldDB" id="A0A0H5QYG4"/>
<protein>
    <recommendedName>
        <fullName evidence="1">C2H2-type domain-containing protein</fullName>
    </recommendedName>
</protein>
<dbReference type="PROSITE" id="PS00028">
    <property type="entry name" value="ZINC_FINGER_C2H2_1"/>
    <property type="match status" value="1"/>
</dbReference>
<dbReference type="InterPro" id="IPR013087">
    <property type="entry name" value="Znf_C2H2_type"/>
</dbReference>
<dbReference type="SMART" id="SM00355">
    <property type="entry name" value="ZnF_C2H2"/>
    <property type="match status" value="4"/>
</dbReference>
<feature type="non-terminal residue" evidence="2">
    <location>
        <position position="1"/>
    </location>
</feature>
<accession>A0A0H5QYG4</accession>
<dbReference type="Gene3D" id="3.30.160.60">
    <property type="entry name" value="Classic Zinc Finger"/>
    <property type="match status" value="1"/>
</dbReference>
<sequence length="326" mass="36890">LVFSCTVSAAKQPSLDSRPIMAFKCPQCNLAFPSLSAKTIHVRKHHQNTVIIRLSNECHPVDRNATNGLFECPVPDCAYANYDPARLKKHMSSCQNVSSSRATAKGPNDDDFDQYLQQYGYFIHPDLGLIVCTSCQYALNPTKRCIARHSLQKHDLKLADHQVLGSIINHVADFRHPLVQPYMVPTAKTFDPVAGIKMHHGFKCSLCFYCCKEKQSMRKHLSIAHPESSFDGNHLRQTHVQTIFKGTKTSFFAVKPFEPLLRHDDLDVNDVAAAFDALNLANQTVQSSARLDERCRHPFFRATNWDRIIEIEFGLFEPKILNIVVI</sequence>
<evidence type="ECO:0000313" key="2">
    <source>
        <dbReference type="EMBL" id="CRZ06701.1"/>
    </source>
</evidence>
<proteinExistence type="predicted"/>
<feature type="domain" description="C2H2-type" evidence="1">
    <location>
        <begin position="204"/>
        <end position="225"/>
    </location>
</feature>
<dbReference type="InterPro" id="IPR022698">
    <property type="entry name" value="OrsD"/>
</dbReference>
<name>A0A0H5QYG4_9EUKA</name>
<reference evidence="2" key="1">
    <citation type="submission" date="2015-04" db="EMBL/GenBank/DDBJ databases">
        <title>The genome sequence of the plant pathogenic Rhizarian Plasmodiophora brassicae reveals insights in its biotrophic life cycle and the origin of chitin synthesis.</title>
        <authorList>
            <person name="Schwelm A."/>
            <person name="Fogelqvist J."/>
            <person name="Knaust A."/>
            <person name="Julke S."/>
            <person name="Lilja T."/>
            <person name="Dhandapani V."/>
            <person name="Bonilla-Rosso G."/>
            <person name="Karlsson M."/>
            <person name="Shevchenko A."/>
            <person name="Choi S.R."/>
            <person name="Kim H.G."/>
            <person name="Park J.Y."/>
            <person name="Lim Y.P."/>
            <person name="Ludwig-Muller J."/>
            <person name="Dixelius C."/>
        </authorList>
    </citation>
    <scope>NUCLEOTIDE SEQUENCE</scope>
    <source>
        <tissue evidence="2">Potato root galls</tissue>
    </source>
</reference>